<evidence type="ECO:0000313" key="2">
    <source>
        <dbReference type="Proteomes" id="UP001165960"/>
    </source>
</evidence>
<name>A0ACC2U4X0_9FUNG</name>
<reference evidence="1" key="1">
    <citation type="submission" date="2022-04" db="EMBL/GenBank/DDBJ databases">
        <title>Genome of the entomopathogenic fungus Entomophthora muscae.</title>
        <authorList>
            <person name="Elya C."/>
            <person name="Lovett B.R."/>
            <person name="Lee E."/>
            <person name="Macias A.M."/>
            <person name="Hajek A.E."/>
            <person name="De Bivort B.L."/>
            <person name="Kasson M.T."/>
            <person name="De Fine Licht H.H."/>
            <person name="Stajich J.E."/>
        </authorList>
    </citation>
    <scope>NUCLEOTIDE SEQUENCE</scope>
    <source>
        <strain evidence="1">Berkeley</strain>
    </source>
</reference>
<dbReference type="Proteomes" id="UP001165960">
    <property type="component" value="Unassembled WGS sequence"/>
</dbReference>
<protein>
    <submittedName>
        <fullName evidence="1">Uncharacterized protein</fullName>
    </submittedName>
</protein>
<keyword evidence="2" id="KW-1185">Reference proteome</keyword>
<accession>A0ACC2U4X0</accession>
<comment type="caution">
    <text evidence="1">The sequence shown here is derived from an EMBL/GenBank/DDBJ whole genome shotgun (WGS) entry which is preliminary data.</text>
</comment>
<dbReference type="EMBL" id="QTSX02001455">
    <property type="protein sequence ID" value="KAJ9081853.1"/>
    <property type="molecule type" value="Genomic_DNA"/>
</dbReference>
<gene>
    <name evidence="1" type="ORF">DSO57_1010525</name>
</gene>
<proteinExistence type="predicted"/>
<sequence length="461" mass="53148">MLDLIDIPDFGVDIIWGQLTVKEQFIFRLVCKTWRLLANRLFFQALTISDASPQLMDFLPRYGSIIYRLSISELDVSLAKIEKTCENLVSLSLKRVSFDGVSGKEKPLKHLTFLSITLEGVFSSEKDLITWSPLMSGLTNLSTLILNEFDPIVAQTLFYSLPLLSAFRYTSAGPLLPKAWKPKHLLKVKENLDLDKKQSFVNRNLRKLYVESYLPLKVDTDFILLTPSNFPRLSKLTLRLFDGLLDDWQESAWPDLYHLHFNYKYTYPTLVDQIVKSCPALVHFHCHKITNSIALPLPKYFVGLKHLTRLYLDLSHCDLDSESLEELPIQNSITELGFHFRFLNLRKLMLVNRIFPSVQRFEFIGAVHPDDDLTYQLAKLVISGNVATSEERTIQFPWKQLVVPDFNELLIEIVRLCPELEKLFHRFQISDIPPQEALDLLQYSHPNLIVAHIPPPGLNVI</sequence>
<evidence type="ECO:0000313" key="1">
    <source>
        <dbReference type="EMBL" id="KAJ9081853.1"/>
    </source>
</evidence>
<organism evidence="1 2">
    <name type="scientific">Entomophthora muscae</name>
    <dbReference type="NCBI Taxonomy" id="34485"/>
    <lineage>
        <taxon>Eukaryota</taxon>
        <taxon>Fungi</taxon>
        <taxon>Fungi incertae sedis</taxon>
        <taxon>Zoopagomycota</taxon>
        <taxon>Entomophthoromycotina</taxon>
        <taxon>Entomophthoromycetes</taxon>
        <taxon>Entomophthorales</taxon>
        <taxon>Entomophthoraceae</taxon>
        <taxon>Entomophthora</taxon>
    </lineage>
</organism>